<dbReference type="GeneID" id="25275585"/>
<dbReference type="OrthoDB" id="410701at2759"/>
<evidence type="ECO:0000313" key="2">
    <source>
        <dbReference type="EMBL" id="KEF62661.1"/>
    </source>
</evidence>
<sequence>MSDRAEVDEAHLLNYDDQEPPSLEALRNILKQDYQDGLKRFLPGKLFNNKPDLSYTDVLAWERESSETRLRRKDASLTFSSNSDVRRIMLAYLHEIEPILGASSYTTRLENRDTLLEEAIRNVFPSSTLSILEKAGFDASDVTCWAWIFTAPAVDLAISRYIILMNEFCSYDPPRKVPKFIVLQLLRSPSIGQFALRRLVETLLRELHDCNEQKSYLHWSHWATRICLVVRLLRHARQSDPSLLHEIALVIRHLFSDIYTVPGQARDSLELDRLAHVYNRLLSLISLPRPREPFKWTLDQQNAQLALVCLMVGFQPQLPVSREGFRALIKVQLAHKKTGEERSWAEAKSSSWPPWRQDKLGIEEDLEYPGKESRAMRLLRRMTEAGYAHGPWEKAASVLSGWDTDKSPTIQTRSILRRAWNNIFPGREVLKTEDTVSSEIWTARIRSTRSKLEAWAAFSAYTTSTPLAQRQYMPYYAMLEKLMAKTVEPQSVLGLTYLPGDLKETFPDPINPNQRVYVETQVPTSSDFYLLMLNDGFKPAGSLLCELLDSATNLEAGFRYVVESKMNVVLRDVILHAENYPHNILKQKLRLLRPDFLAAFYRLLCRYGFESHPQLHAPGSHHGEAGKYTPEYNRPGVRPVTYARRLLEISDLKDITTWNGFLKGSALCVAHVHTLVMAGSSTASTSRDIKMEVWRNVEEIFTISSLRSLGLNPDLYTFRHMAWLVQNLVGDAHLYISSTRLVEITKLIFVNAAYGKNSATWFEFTNTMPPLSVPQSHDIRMMVRLMIAAHDIKGLLEMTKWLNHYAKTFQRSITDSSVELADEQEHPTEVEISHFRGTLCAIRLFLEGSKGLDSEASSSTDEELWFESPLEAYESDVEHARTSCKLLRWPTEQEIQTFLEQNKGWVYKAAQAADFTSSKEEVLRRRTNNHHTADSKQQLHIESEEPWTM</sequence>
<feature type="region of interest" description="Disordered" evidence="1">
    <location>
        <begin position="918"/>
        <end position="949"/>
    </location>
</feature>
<dbReference type="AlphaFoldDB" id="A0A072PS13"/>
<dbReference type="RefSeq" id="XP_013265251.1">
    <property type="nucleotide sequence ID" value="XM_013409797.1"/>
</dbReference>
<evidence type="ECO:0000313" key="3">
    <source>
        <dbReference type="Proteomes" id="UP000027920"/>
    </source>
</evidence>
<dbReference type="Proteomes" id="UP000027920">
    <property type="component" value="Unassembled WGS sequence"/>
</dbReference>
<comment type="caution">
    <text evidence="2">The sequence shown here is derived from an EMBL/GenBank/DDBJ whole genome shotgun (WGS) entry which is preliminary data.</text>
</comment>
<keyword evidence="3" id="KW-1185">Reference proteome</keyword>
<accession>A0A072PS13</accession>
<dbReference type="EMBL" id="AMGV01000001">
    <property type="protein sequence ID" value="KEF62661.1"/>
    <property type="molecule type" value="Genomic_DNA"/>
</dbReference>
<dbReference type="STRING" id="1182545.A0A072PS13"/>
<feature type="compositionally biased region" description="Basic and acidic residues" evidence="1">
    <location>
        <begin position="931"/>
        <end position="943"/>
    </location>
</feature>
<reference evidence="2 3" key="1">
    <citation type="submission" date="2013-03" db="EMBL/GenBank/DDBJ databases">
        <title>The Genome Sequence of Exophiala aquamarina CBS 119918.</title>
        <authorList>
            <consortium name="The Broad Institute Genomics Platform"/>
            <person name="Cuomo C."/>
            <person name="de Hoog S."/>
            <person name="Gorbushina A."/>
            <person name="Walker B."/>
            <person name="Young S.K."/>
            <person name="Zeng Q."/>
            <person name="Gargeya S."/>
            <person name="Fitzgerald M."/>
            <person name="Haas B."/>
            <person name="Abouelleil A."/>
            <person name="Allen A.W."/>
            <person name="Alvarado L."/>
            <person name="Arachchi H.M."/>
            <person name="Berlin A.M."/>
            <person name="Chapman S.B."/>
            <person name="Gainer-Dewar J."/>
            <person name="Goldberg J."/>
            <person name="Griggs A."/>
            <person name="Gujja S."/>
            <person name="Hansen M."/>
            <person name="Howarth C."/>
            <person name="Imamovic A."/>
            <person name="Ireland A."/>
            <person name="Larimer J."/>
            <person name="McCowan C."/>
            <person name="Murphy C."/>
            <person name="Pearson M."/>
            <person name="Poon T.W."/>
            <person name="Priest M."/>
            <person name="Roberts A."/>
            <person name="Saif S."/>
            <person name="Shea T."/>
            <person name="Sisk P."/>
            <person name="Sykes S."/>
            <person name="Wortman J."/>
            <person name="Nusbaum C."/>
            <person name="Birren B."/>
        </authorList>
    </citation>
    <scope>NUCLEOTIDE SEQUENCE [LARGE SCALE GENOMIC DNA]</scope>
    <source>
        <strain evidence="2 3">CBS 119918</strain>
    </source>
</reference>
<dbReference type="VEuPathDB" id="FungiDB:A1O9_00634"/>
<organism evidence="2 3">
    <name type="scientific">Exophiala aquamarina CBS 119918</name>
    <dbReference type="NCBI Taxonomy" id="1182545"/>
    <lineage>
        <taxon>Eukaryota</taxon>
        <taxon>Fungi</taxon>
        <taxon>Dikarya</taxon>
        <taxon>Ascomycota</taxon>
        <taxon>Pezizomycotina</taxon>
        <taxon>Eurotiomycetes</taxon>
        <taxon>Chaetothyriomycetidae</taxon>
        <taxon>Chaetothyriales</taxon>
        <taxon>Herpotrichiellaceae</taxon>
        <taxon>Exophiala</taxon>
    </lineage>
</organism>
<name>A0A072PS13_9EURO</name>
<dbReference type="HOGENOM" id="CLU_010733_0_0_1"/>
<proteinExistence type="predicted"/>
<protein>
    <submittedName>
        <fullName evidence="2">Uncharacterized protein</fullName>
    </submittedName>
</protein>
<evidence type="ECO:0000256" key="1">
    <source>
        <dbReference type="SAM" id="MobiDB-lite"/>
    </source>
</evidence>
<gene>
    <name evidence="2" type="ORF">A1O9_00634</name>
</gene>